<name>A0A8J3ZBI4_9ACTN</name>
<protein>
    <submittedName>
        <fullName evidence="2">Uncharacterized protein</fullName>
    </submittedName>
</protein>
<accession>A0A8J3ZBI4</accession>
<keyword evidence="3" id="KW-1185">Reference proteome</keyword>
<dbReference type="Proteomes" id="UP000612585">
    <property type="component" value="Unassembled WGS sequence"/>
</dbReference>
<organism evidence="2 3">
    <name type="scientific">Virgisporangium aurantiacum</name>
    <dbReference type="NCBI Taxonomy" id="175570"/>
    <lineage>
        <taxon>Bacteria</taxon>
        <taxon>Bacillati</taxon>
        <taxon>Actinomycetota</taxon>
        <taxon>Actinomycetes</taxon>
        <taxon>Micromonosporales</taxon>
        <taxon>Micromonosporaceae</taxon>
        <taxon>Virgisporangium</taxon>
    </lineage>
</organism>
<dbReference type="AlphaFoldDB" id="A0A8J3ZBI4"/>
<proteinExistence type="predicted"/>
<dbReference type="EMBL" id="BOPG01000049">
    <property type="protein sequence ID" value="GIJ59902.1"/>
    <property type="molecule type" value="Genomic_DNA"/>
</dbReference>
<sequence length="132" mass="14596">MKTSGRYPSRWSTDACSTGDRVAPPAGPNHWGVVFGTNDAAKGWEDLCTQAAANTRIAWQTMCTEPQPAVHTPRHHRLRGSLAHGSVRGVEALLPQWQYEVTGSGRIWYLVDDQRRRVIVMYAGTGHPKATD</sequence>
<evidence type="ECO:0000256" key="1">
    <source>
        <dbReference type="SAM" id="MobiDB-lite"/>
    </source>
</evidence>
<feature type="region of interest" description="Disordered" evidence="1">
    <location>
        <begin position="1"/>
        <end position="21"/>
    </location>
</feature>
<evidence type="ECO:0000313" key="3">
    <source>
        <dbReference type="Proteomes" id="UP000612585"/>
    </source>
</evidence>
<comment type="caution">
    <text evidence="2">The sequence shown here is derived from an EMBL/GenBank/DDBJ whole genome shotgun (WGS) entry which is preliminary data.</text>
</comment>
<evidence type="ECO:0000313" key="2">
    <source>
        <dbReference type="EMBL" id="GIJ59902.1"/>
    </source>
</evidence>
<gene>
    <name evidence="2" type="ORF">Vau01_074180</name>
</gene>
<reference evidence="2" key="1">
    <citation type="submission" date="2021-01" db="EMBL/GenBank/DDBJ databases">
        <title>Whole genome shotgun sequence of Virgisporangium aurantiacum NBRC 16421.</title>
        <authorList>
            <person name="Komaki H."/>
            <person name="Tamura T."/>
        </authorList>
    </citation>
    <scope>NUCLEOTIDE SEQUENCE</scope>
    <source>
        <strain evidence="2">NBRC 16421</strain>
    </source>
</reference>